<dbReference type="InterPro" id="IPR002645">
    <property type="entry name" value="STAS_dom"/>
</dbReference>
<dbReference type="PANTHER" id="PTHR33495">
    <property type="entry name" value="ANTI-SIGMA FACTOR ANTAGONIST TM_1081-RELATED-RELATED"/>
    <property type="match status" value="1"/>
</dbReference>
<reference evidence="4 5" key="2">
    <citation type="journal article" date="2016" name="Genome Announc.">
        <title>Draft Genome Sequences of Streptomyces scabiei S58, Streptomyces turgidiscabies T45, and Streptomyces acidiscabies a10, the Pathogens of Potato Common Scab, Isolated in Japan.</title>
        <authorList>
            <person name="Tomihama T."/>
            <person name="Nishi Y."/>
            <person name="Sakai M."/>
            <person name="Ikenaga M."/>
            <person name="Okubo T."/>
            <person name="Ikeda S."/>
        </authorList>
    </citation>
    <scope>NUCLEOTIDE SEQUENCE [LARGE SCALE GENOMIC DNA]</scope>
    <source>
        <strain evidence="4 5">S58</strain>
    </source>
</reference>
<reference evidence="5" key="1">
    <citation type="submission" date="2015-11" db="EMBL/GenBank/DDBJ databases">
        <authorList>
            <consortium name="Cross-ministerial Strategic Innovation Promotion Program (SIP) consortium"/>
            <person name="Tomihama T."/>
            <person name="Ikenaga M."/>
            <person name="Sakai M."/>
            <person name="Okubo T."/>
            <person name="Ikeda S."/>
        </authorList>
    </citation>
    <scope>NUCLEOTIDE SEQUENCE [LARGE SCALE GENOMIC DNA]</scope>
    <source>
        <strain evidence="5">S58</strain>
    </source>
</reference>
<comment type="similarity">
    <text evidence="1 2">Belongs to the anti-sigma-factor antagonist family.</text>
</comment>
<evidence type="ECO:0000313" key="4">
    <source>
        <dbReference type="EMBL" id="GAQ63360.1"/>
    </source>
</evidence>
<comment type="caution">
    <text evidence="4">The sequence shown here is derived from an EMBL/GenBank/DDBJ whole genome shotgun (WGS) entry which is preliminary data.</text>
</comment>
<feature type="domain" description="STAS" evidence="3">
    <location>
        <begin position="29"/>
        <end position="119"/>
    </location>
</feature>
<proteinExistence type="inferred from homology"/>
<dbReference type="PANTHER" id="PTHR33495:SF2">
    <property type="entry name" value="ANTI-SIGMA FACTOR ANTAGONIST TM_1081-RELATED"/>
    <property type="match status" value="1"/>
</dbReference>
<accession>A0A100JPK2</accession>
<dbReference type="NCBIfam" id="TIGR00377">
    <property type="entry name" value="ant_ant_sig"/>
    <property type="match status" value="2"/>
</dbReference>
<protein>
    <recommendedName>
        <fullName evidence="2">Anti-sigma factor antagonist</fullName>
    </recommendedName>
</protein>
<evidence type="ECO:0000256" key="2">
    <source>
        <dbReference type="RuleBase" id="RU003749"/>
    </source>
</evidence>
<dbReference type="Proteomes" id="UP000067448">
    <property type="component" value="Unassembled WGS sequence"/>
</dbReference>
<gene>
    <name evidence="4" type="primary">rsbV_8</name>
    <name evidence="4" type="ORF">SsS58_03738</name>
</gene>
<dbReference type="SUPFAM" id="SSF52091">
    <property type="entry name" value="SpoIIaa-like"/>
    <property type="match status" value="2"/>
</dbReference>
<evidence type="ECO:0000256" key="1">
    <source>
        <dbReference type="ARBA" id="ARBA00009013"/>
    </source>
</evidence>
<dbReference type="GO" id="GO:0043856">
    <property type="term" value="F:anti-sigma factor antagonist activity"/>
    <property type="evidence" value="ECO:0007669"/>
    <property type="project" value="InterPro"/>
</dbReference>
<dbReference type="CDD" id="cd07043">
    <property type="entry name" value="STAS_anti-anti-sigma_factors"/>
    <property type="match status" value="2"/>
</dbReference>
<dbReference type="Gene3D" id="3.30.750.24">
    <property type="entry name" value="STAS domain"/>
    <property type="match status" value="2"/>
</dbReference>
<dbReference type="EMBL" id="BCMM01000016">
    <property type="protein sequence ID" value="GAQ63360.1"/>
    <property type="molecule type" value="Genomic_DNA"/>
</dbReference>
<dbReference type="InterPro" id="IPR003658">
    <property type="entry name" value="Anti-sigma_ant"/>
</dbReference>
<feature type="domain" description="STAS" evidence="3">
    <location>
        <begin position="187"/>
        <end position="279"/>
    </location>
</feature>
<dbReference type="PROSITE" id="PS50801">
    <property type="entry name" value="STAS"/>
    <property type="match status" value="2"/>
</dbReference>
<sequence>MQPKVLSYTDQSSDITVVRLEGDDQGSALDIDSAPELRTVLVRLVEEGRLILVVDLSAIDDVDSTGLGVLVGSLKRVHVQGGTLSLVVTSDRVRAILSKTALTKVFRVHDNVPSAVATLVADYAEEGVEQRRAAIAERQARRRRVPEKGVPENGVPEKGVLVSGDHTYEHVSEDITLVNVMSRDPGGEISVYTAPTLRELIVDLINQGRYFLVVDLTSVELLDSTGVGVLVGGLKRIRAHSGAIALVVPSERVLKMFRITGLTKVFPIFATVDPAVEFLGREVPAAHV</sequence>
<dbReference type="Pfam" id="PF01740">
    <property type="entry name" value="STAS"/>
    <property type="match status" value="2"/>
</dbReference>
<evidence type="ECO:0000313" key="5">
    <source>
        <dbReference type="Proteomes" id="UP000067448"/>
    </source>
</evidence>
<dbReference type="InterPro" id="IPR036513">
    <property type="entry name" value="STAS_dom_sf"/>
</dbReference>
<name>A0A100JPK2_STRSC</name>
<reference evidence="5" key="3">
    <citation type="submission" date="2016-02" db="EMBL/GenBank/DDBJ databases">
        <title>Draft genome of pathogenic Streptomyces sp. in Japan.</title>
        <authorList>
            <person name="Tomihama T."/>
            <person name="Ikenaga M."/>
            <person name="Sakai M."/>
            <person name="Okubo T."/>
            <person name="Ikeda S."/>
        </authorList>
    </citation>
    <scope>NUCLEOTIDE SEQUENCE [LARGE SCALE GENOMIC DNA]</scope>
    <source>
        <strain evidence="5">S58</strain>
    </source>
</reference>
<evidence type="ECO:0000259" key="3">
    <source>
        <dbReference type="PROSITE" id="PS50801"/>
    </source>
</evidence>
<dbReference type="AlphaFoldDB" id="A0A100JPK2"/>
<organism evidence="4 5">
    <name type="scientific">Streptomyces scabiei</name>
    <dbReference type="NCBI Taxonomy" id="1930"/>
    <lineage>
        <taxon>Bacteria</taxon>
        <taxon>Bacillati</taxon>
        <taxon>Actinomycetota</taxon>
        <taxon>Actinomycetes</taxon>
        <taxon>Kitasatosporales</taxon>
        <taxon>Streptomycetaceae</taxon>
        <taxon>Streptomyces</taxon>
    </lineage>
</organism>